<comment type="caution">
    <text evidence="7">The sequence shown here is derived from an EMBL/GenBank/DDBJ whole genome shotgun (WGS) entry which is preliminary data.</text>
</comment>
<dbReference type="AlphaFoldDB" id="A0AAE3HHF5"/>
<evidence type="ECO:0000313" key="8">
    <source>
        <dbReference type="Proteomes" id="UP001205748"/>
    </source>
</evidence>
<dbReference type="SUPFAM" id="SSF46689">
    <property type="entry name" value="Homeodomain-like"/>
    <property type="match status" value="1"/>
</dbReference>
<reference evidence="7" key="1">
    <citation type="submission" date="2022-07" db="EMBL/GenBank/DDBJ databases">
        <title>Enhanced cultured diversity of the mouse gut microbiota enables custom-made synthetic communities.</title>
        <authorList>
            <person name="Afrizal A."/>
        </authorList>
    </citation>
    <scope>NUCLEOTIDE SEQUENCE</scope>
    <source>
        <strain evidence="7">DSM 28593</strain>
    </source>
</reference>
<accession>A0AAE3HHF5</accession>
<dbReference type="InterPro" id="IPR003593">
    <property type="entry name" value="AAA+_ATPase"/>
</dbReference>
<dbReference type="InterPro" id="IPR025943">
    <property type="entry name" value="Sigma_54_int_dom_ATP-bd_2"/>
</dbReference>
<dbReference type="GO" id="GO:0043565">
    <property type="term" value="F:sequence-specific DNA binding"/>
    <property type="evidence" value="ECO:0007669"/>
    <property type="project" value="InterPro"/>
</dbReference>
<dbReference type="InterPro" id="IPR058031">
    <property type="entry name" value="AAA_lid_NorR"/>
</dbReference>
<feature type="coiled-coil region" evidence="5">
    <location>
        <begin position="226"/>
        <end position="253"/>
    </location>
</feature>
<dbReference type="Gene3D" id="1.10.8.60">
    <property type="match status" value="1"/>
</dbReference>
<proteinExistence type="predicted"/>
<keyword evidence="2" id="KW-0067">ATP-binding</keyword>
<evidence type="ECO:0000313" key="7">
    <source>
        <dbReference type="EMBL" id="MCR1899632.1"/>
    </source>
</evidence>
<dbReference type="InterPro" id="IPR025662">
    <property type="entry name" value="Sigma_54_int_dom_ATP-bd_1"/>
</dbReference>
<dbReference type="SUPFAM" id="SSF52540">
    <property type="entry name" value="P-loop containing nucleoside triphosphate hydrolases"/>
    <property type="match status" value="1"/>
</dbReference>
<evidence type="ECO:0000256" key="2">
    <source>
        <dbReference type="ARBA" id="ARBA00022840"/>
    </source>
</evidence>
<dbReference type="PANTHER" id="PTHR32071">
    <property type="entry name" value="TRANSCRIPTIONAL REGULATORY PROTEIN"/>
    <property type="match status" value="1"/>
</dbReference>
<dbReference type="Gene3D" id="3.40.50.300">
    <property type="entry name" value="P-loop containing nucleotide triphosphate hydrolases"/>
    <property type="match status" value="1"/>
</dbReference>
<dbReference type="PROSITE" id="PS50045">
    <property type="entry name" value="SIGMA54_INTERACT_4"/>
    <property type="match status" value="1"/>
</dbReference>
<dbReference type="Pfam" id="PF02954">
    <property type="entry name" value="HTH_8"/>
    <property type="match status" value="1"/>
</dbReference>
<keyword evidence="8" id="KW-1185">Reference proteome</keyword>
<dbReference type="InterPro" id="IPR002078">
    <property type="entry name" value="Sigma_54_int"/>
</dbReference>
<dbReference type="InterPro" id="IPR027417">
    <property type="entry name" value="P-loop_NTPase"/>
</dbReference>
<dbReference type="CDD" id="cd00009">
    <property type="entry name" value="AAA"/>
    <property type="match status" value="1"/>
</dbReference>
<gene>
    <name evidence="7" type="ORF">NSA47_11655</name>
</gene>
<dbReference type="InterPro" id="IPR002197">
    <property type="entry name" value="HTH_Fis"/>
</dbReference>
<dbReference type="GO" id="GO:0005524">
    <property type="term" value="F:ATP binding"/>
    <property type="evidence" value="ECO:0007669"/>
    <property type="project" value="UniProtKB-KW"/>
</dbReference>
<sequence>MLTALEKELYIDINEKSKEKVIYVFNVGKTIQLPVVENLRVVGILDLFVLLGNTSRSININDLMYKDIIVAGEYQNVFSFKNSNQLILPIVDVNGNYIGFVNKFTQKTYLPSKEYMQFVEMNLKSILDEDKEINFDHLKKNFFTIIESNYDGIYITVDKGTTLSINNQCNYIDDTIVESESFSENTVKGEYINVIQNIQKRKEISVSQECSSNRGIIRVSENINDFNQIKSELNEMKKLAKKYQTELEFLRWEQKKTDKVIAHSNEMKKVINLAVRVAKFDTTVLIQGQSGVGKGELSKLIHNNSERKNGPFIKIDCGSIPEHLLESELYGYEPGSFSGAKQEGKIGLIELANEGTLFLDEIGELPLNLQSKILRVLQDKEIVRVGGKKTIPVDIRIIAATNRDLEEMVQQKKFRQDLYFRLNVFPIKILTLQERREDIKPLVENCLNLFNKKYKLNKYVDCVALRYLINYNWPGNVREVENVIEYLIITTDSVEISKEDLPSNIVNHDNNMNNNLPTTSILGFNSMKEAIDSIEKELLIDAMRNSKNTTEMAEILKIDRSTVSRKLKRHNIEVKFN</sequence>
<dbReference type="RefSeq" id="WP_257532188.1">
    <property type="nucleotide sequence ID" value="NZ_JANKAS010000011.1"/>
</dbReference>
<keyword evidence="5" id="KW-0175">Coiled coil</keyword>
<evidence type="ECO:0000256" key="5">
    <source>
        <dbReference type="SAM" id="Coils"/>
    </source>
</evidence>
<dbReference type="InterPro" id="IPR046342">
    <property type="entry name" value="CBS_dom_sf"/>
</dbReference>
<dbReference type="PANTHER" id="PTHR32071:SF57">
    <property type="entry name" value="C4-DICARBOXYLATE TRANSPORT TRANSCRIPTIONAL REGULATORY PROTEIN DCTD"/>
    <property type="match status" value="1"/>
</dbReference>
<dbReference type="GO" id="GO:0006355">
    <property type="term" value="P:regulation of DNA-templated transcription"/>
    <property type="evidence" value="ECO:0007669"/>
    <property type="project" value="InterPro"/>
</dbReference>
<name>A0AAE3HHF5_9FIRM</name>
<organism evidence="7 8">
    <name type="scientific">Irregularibacter muris</name>
    <dbReference type="NCBI Taxonomy" id="1796619"/>
    <lineage>
        <taxon>Bacteria</taxon>
        <taxon>Bacillati</taxon>
        <taxon>Bacillota</taxon>
        <taxon>Clostridia</taxon>
        <taxon>Eubacteriales</taxon>
        <taxon>Eubacteriaceae</taxon>
        <taxon>Irregularibacter</taxon>
    </lineage>
</organism>
<keyword evidence="1" id="KW-0547">Nucleotide-binding</keyword>
<dbReference type="PROSITE" id="PS00676">
    <property type="entry name" value="SIGMA54_INTERACT_2"/>
    <property type="match status" value="1"/>
</dbReference>
<dbReference type="Pfam" id="PF25601">
    <property type="entry name" value="AAA_lid_14"/>
    <property type="match status" value="1"/>
</dbReference>
<evidence type="ECO:0000256" key="1">
    <source>
        <dbReference type="ARBA" id="ARBA00022741"/>
    </source>
</evidence>
<evidence type="ECO:0000259" key="6">
    <source>
        <dbReference type="PROSITE" id="PS50045"/>
    </source>
</evidence>
<evidence type="ECO:0000256" key="4">
    <source>
        <dbReference type="ARBA" id="ARBA00023163"/>
    </source>
</evidence>
<evidence type="ECO:0000256" key="3">
    <source>
        <dbReference type="ARBA" id="ARBA00023015"/>
    </source>
</evidence>
<dbReference type="InterPro" id="IPR009057">
    <property type="entry name" value="Homeodomain-like_sf"/>
</dbReference>
<dbReference type="Gene3D" id="1.10.10.60">
    <property type="entry name" value="Homeodomain-like"/>
    <property type="match status" value="1"/>
</dbReference>
<dbReference type="EMBL" id="JANKAS010000011">
    <property type="protein sequence ID" value="MCR1899632.1"/>
    <property type="molecule type" value="Genomic_DNA"/>
</dbReference>
<dbReference type="Proteomes" id="UP001205748">
    <property type="component" value="Unassembled WGS sequence"/>
</dbReference>
<protein>
    <submittedName>
        <fullName evidence="7">Sigma 54-interacting transcriptional regulator</fullName>
    </submittedName>
</protein>
<dbReference type="Pfam" id="PF00158">
    <property type="entry name" value="Sigma54_activat"/>
    <property type="match status" value="1"/>
</dbReference>
<dbReference type="SMART" id="SM00382">
    <property type="entry name" value="AAA"/>
    <property type="match status" value="1"/>
</dbReference>
<dbReference type="SUPFAM" id="SSF54631">
    <property type="entry name" value="CBS-domain pair"/>
    <property type="match status" value="1"/>
</dbReference>
<keyword evidence="3" id="KW-0805">Transcription regulation</keyword>
<dbReference type="FunFam" id="3.40.50.300:FF:000006">
    <property type="entry name" value="DNA-binding transcriptional regulator NtrC"/>
    <property type="match status" value="1"/>
</dbReference>
<keyword evidence="4" id="KW-0804">Transcription</keyword>
<feature type="domain" description="Sigma-54 factor interaction" evidence="6">
    <location>
        <begin position="260"/>
        <end position="489"/>
    </location>
</feature>
<dbReference type="PROSITE" id="PS00675">
    <property type="entry name" value="SIGMA54_INTERACT_1"/>
    <property type="match status" value="1"/>
</dbReference>